<evidence type="ECO:0000313" key="2">
    <source>
        <dbReference type="EMBL" id="CEN32900.1"/>
    </source>
</evidence>
<name>A0A0B7H0I1_9FLAO</name>
<proteinExistence type="predicted"/>
<dbReference type="EMBL" id="CDOE01000017">
    <property type="protein sequence ID" value="CEN32900.1"/>
    <property type="molecule type" value="Genomic_DNA"/>
</dbReference>
<sequence length="260" mass="31004">MGNIKNMLNHLTNTDLLLKHIYWFYEDLNIEPRKEHYGLSINYSDIKERRDDFLAELLNTIVNWVYHKSKQEKLFNDRLKDTDFGNAMSFIVNQAYSKFRPGHPQGQFGELLLFNLIQNYYKAIPILRKQRITTSLGHERFGADAIHYKNEENINVFILGESKCYKSDYQFNKAFKESIQSIIKTFNDLDKELDLYLYDDFIEPELEELVKKYKQGKLENIRYELVCLIIYSENKEVLDNRGEEIIKSKIKKLFKIDVTQ</sequence>
<accession>A0A0B7H0I1</accession>
<evidence type="ECO:0000259" key="1">
    <source>
        <dbReference type="Pfam" id="PF08878"/>
    </source>
</evidence>
<dbReference type="AlphaFoldDB" id="A0A0B7H0I1"/>
<protein>
    <recommendedName>
        <fullName evidence="1">Anti-bacteriophage protein A/HamA C-terminal domain-containing protein</fullName>
    </recommendedName>
</protein>
<evidence type="ECO:0000313" key="3">
    <source>
        <dbReference type="Proteomes" id="UP000044026"/>
    </source>
</evidence>
<organism evidence="2 3">
    <name type="scientific">Capnocytophaga canimorsus</name>
    <dbReference type="NCBI Taxonomy" id="28188"/>
    <lineage>
        <taxon>Bacteria</taxon>
        <taxon>Pseudomonadati</taxon>
        <taxon>Bacteroidota</taxon>
        <taxon>Flavobacteriia</taxon>
        <taxon>Flavobacteriales</taxon>
        <taxon>Flavobacteriaceae</taxon>
        <taxon>Capnocytophaga</taxon>
    </lineage>
</organism>
<reference evidence="2 3" key="1">
    <citation type="submission" date="2015-01" db="EMBL/GenBank/DDBJ databases">
        <authorList>
            <person name="Xiang T."/>
            <person name="Song Y."/>
            <person name="Huang L."/>
            <person name="Wang B."/>
            <person name="Wu P."/>
        </authorList>
    </citation>
    <scope>NUCLEOTIDE SEQUENCE [LARGE SCALE GENOMIC DNA]</scope>
    <source>
        <strain evidence="2 3">Cc12</strain>
    </source>
</reference>
<dbReference type="InterPro" id="IPR014976">
    <property type="entry name" value="AbpA_HamA_C"/>
</dbReference>
<dbReference type="Proteomes" id="UP000044026">
    <property type="component" value="Unassembled WGS sequence"/>
</dbReference>
<gene>
    <name evidence="2" type="ORF">CCAN12_240004</name>
</gene>
<feature type="domain" description="Anti-bacteriophage protein A/HamA C-terminal" evidence="1">
    <location>
        <begin position="26"/>
        <end position="253"/>
    </location>
</feature>
<dbReference type="Pfam" id="PF08878">
    <property type="entry name" value="HamA"/>
    <property type="match status" value="1"/>
</dbReference>